<comment type="caution">
    <text evidence="2">The sequence shown here is derived from an EMBL/GenBank/DDBJ whole genome shotgun (WGS) entry which is preliminary data.</text>
</comment>
<protein>
    <submittedName>
        <fullName evidence="2">Uncharacterized protein</fullName>
    </submittedName>
</protein>
<dbReference type="Proteomes" id="UP000729402">
    <property type="component" value="Unassembled WGS sequence"/>
</dbReference>
<feature type="region of interest" description="Disordered" evidence="1">
    <location>
        <begin position="52"/>
        <end position="73"/>
    </location>
</feature>
<reference evidence="2" key="2">
    <citation type="submission" date="2021-02" db="EMBL/GenBank/DDBJ databases">
        <authorList>
            <person name="Kimball J.A."/>
            <person name="Haas M.W."/>
            <person name="Macchietto M."/>
            <person name="Kono T."/>
            <person name="Duquette J."/>
            <person name="Shao M."/>
        </authorList>
    </citation>
    <scope>NUCLEOTIDE SEQUENCE</scope>
    <source>
        <tissue evidence="2">Fresh leaf tissue</tissue>
    </source>
</reference>
<name>A0A8J5X8P1_ZIZPA</name>
<keyword evidence="3" id="KW-1185">Reference proteome</keyword>
<dbReference type="EMBL" id="JAAALK010000079">
    <property type="protein sequence ID" value="KAG8099952.1"/>
    <property type="molecule type" value="Genomic_DNA"/>
</dbReference>
<evidence type="ECO:0000313" key="3">
    <source>
        <dbReference type="Proteomes" id="UP000729402"/>
    </source>
</evidence>
<gene>
    <name evidence="2" type="ORF">GUJ93_ZPchr0013g37952</name>
</gene>
<dbReference type="AlphaFoldDB" id="A0A8J5X8P1"/>
<proteinExistence type="predicted"/>
<evidence type="ECO:0000256" key="1">
    <source>
        <dbReference type="SAM" id="MobiDB-lite"/>
    </source>
</evidence>
<reference evidence="2" key="1">
    <citation type="journal article" date="2021" name="bioRxiv">
        <title>Whole Genome Assembly and Annotation of Northern Wild Rice, Zizania palustris L., Supports a Whole Genome Duplication in the Zizania Genus.</title>
        <authorList>
            <person name="Haas M."/>
            <person name="Kono T."/>
            <person name="Macchietto M."/>
            <person name="Millas R."/>
            <person name="McGilp L."/>
            <person name="Shao M."/>
            <person name="Duquette J."/>
            <person name="Hirsch C.N."/>
            <person name="Kimball J."/>
        </authorList>
    </citation>
    <scope>NUCLEOTIDE SEQUENCE</scope>
    <source>
        <tissue evidence="2">Fresh leaf tissue</tissue>
    </source>
</reference>
<evidence type="ECO:0000313" key="2">
    <source>
        <dbReference type="EMBL" id="KAG8099952.1"/>
    </source>
</evidence>
<organism evidence="2 3">
    <name type="scientific">Zizania palustris</name>
    <name type="common">Northern wild rice</name>
    <dbReference type="NCBI Taxonomy" id="103762"/>
    <lineage>
        <taxon>Eukaryota</taxon>
        <taxon>Viridiplantae</taxon>
        <taxon>Streptophyta</taxon>
        <taxon>Embryophyta</taxon>
        <taxon>Tracheophyta</taxon>
        <taxon>Spermatophyta</taxon>
        <taxon>Magnoliopsida</taxon>
        <taxon>Liliopsida</taxon>
        <taxon>Poales</taxon>
        <taxon>Poaceae</taxon>
        <taxon>BOP clade</taxon>
        <taxon>Oryzoideae</taxon>
        <taxon>Oryzeae</taxon>
        <taxon>Zizaniinae</taxon>
        <taxon>Zizania</taxon>
    </lineage>
</organism>
<sequence>MAPGTIPQPLRRLQIRRPKTTGLARLSAGPATVVPGGVFTGGHYEAYLEKPQSEMPSTQAPCEAPSGRTPRPPLCLEPLRPGLAWLHRRPRGPVPLRVGLVRLRIRLSTPSPSAARK</sequence>
<accession>A0A8J5X8P1</accession>